<evidence type="ECO:0000313" key="2">
    <source>
        <dbReference type="EMBL" id="MTI28080.1"/>
    </source>
</evidence>
<sequence>MNRLLVVLLIISKANILSAQADTTYFYEQGLKAIGQFDIKGKEHGLWTNFYLTDTIQSKGKYNHGIPTGFWANYDSLGRKINEGSYEDGLKTGVWKEWDYFRKEYRESGFKRDTIHGKTAWIHFDGY</sequence>
<gene>
    <name evidence="2" type="ORF">E1163_24200</name>
</gene>
<dbReference type="SUPFAM" id="SSF82185">
    <property type="entry name" value="Histone H3 K4-specific methyltransferase SET7/9 N-terminal domain"/>
    <property type="match status" value="1"/>
</dbReference>
<dbReference type="Proteomes" id="UP000798808">
    <property type="component" value="Unassembled WGS sequence"/>
</dbReference>
<proteinExistence type="predicted"/>
<name>A0ABW9RYF3_9BACT</name>
<feature type="signal peptide" evidence="1">
    <location>
        <begin position="1"/>
        <end position="21"/>
    </location>
</feature>
<dbReference type="EMBL" id="SMLW01000652">
    <property type="protein sequence ID" value="MTI28080.1"/>
    <property type="molecule type" value="Genomic_DNA"/>
</dbReference>
<dbReference type="RefSeq" id="WP_425482740.1">
    <property type="nucleotide sequence ID" value="NZ_SMLW01000652.1"/>
</dbReference>
<keyword evidence="3" id="KW-1185">Reference proteome</keyword>
<feature type="chain" id="PRO_5045892437" description="Nicotinic acid mononucleotide adenyltransferase" evidence="1">
    <location>
        <begin position="22"/>
        <end position="127"/>
    </location>
</feature>
<dbReference type="Gene3D" id="3.90.930.1">
    <property type="match status" value="1"/>
</dbReference>
<protein>
    <recommendedName>
        <fullName evidence="4">Nicotinic acid mononucleotide adenyltransferase</fullName>
    </recommendedName>
</protein>
<keyword evidence="1" id="KW-0732">Signal</keyword>
<reference evidence="2 3" key="1">
    <citation type="submission" date="2019-02" db="EMBL/GenBank/DDBJ databases">
        <authorList>
            <person name="Goldberg S.R."/>
            <person name="Haltli B.A."/>
            <person name="Correa H."/>
            <person name="Russell K.G."/>
        </authorList>
    </citation>
    <scope>NUCLEOTIDE SEQUENCE [LARGE SCALE GENOMIC DNA]</scope>
    <source>
        <strain evidence="2 3">JCM 16186</strain>
    </source>
</reference>
<comment type="caution">
    <text evidence="2">The sequence shown here is derived from an EMBL/GenBank/DDBJ whole genome shotgun (WGS) entry which is preliminary data.</text>
</comment>
<organism evidence="2 3">
    <name type="scientific">Fulvivirga kasyanovii</name>
    <dbReference type="NCBI Taxonomy" id="396812"/>
    <lineage>
        <taxon>Bacteria</taxon>
        <taxon>Pseudomonadati</taxon>
        <taxon>Bacteroidota</taxon>
        <taxon>Cytophagia</taxon>
        <taxon>Cytophagales</taxon>
        <taxon>Fulvivirgaceae</taxon>
        <taxon>Fulvivirga</taxon>
    </lineage>
</organism>
<evidence type="ECO:0000313" key="3">
    <source>
        <dbReference type="Proteomes" id="UP000798808"/>
    </source>
</evidence>
<evidence type="ECO:0008006" key="4">
    <source>
        <dbReference type="Google" id="ProtNLM"/>
    </source>
</evidence>
<feature type="non-terminal residue" evidence="2">
    <location>
        <position position="127"/>
    </location>
</feature>
<evidence type="ECO:0000256" key="1">
    <source>
        <dbReference type="SAM" id="SignalP"/>
    </source>
</evidence>
<accession>A0ABW9RYF3</accession>